<gene>
    <name evidence="1" type="ORF">CCR75_004311</name>
</gene>
<dbReference type="Proteomes" id="UP000294530">
    <property type="component" value="Unassembled WGS sequence"/>
</dbReference>
<comment type="caution">
    <text evidence="1">The sequence shown here is derived from an EMBL/GenBank/DDBJ whole genome shotgun (WGS) entry which is preliminary data.</text>
</comment>
<dbReference type="GeneID" id="94348068"/>
<protein>
    <submittedName>
        <fullName evidence="1">Uncharacterized protein</fullName>
    </submittedName>
</protein>
<accession>A0A976FLY5</accession>
<organism evidence="1 2">
    <name type="scientific">Bremia lactucae</name>
    <name type="common">Lettuce downy mildew</name>
    <dbReference type="NCBI Taxonomy" id="4779"/>
    <lineage>
        <taxon>Eukaryota</taxon>
        <taxon>Sar</taxon>
        <taxon>Stramenopiles</taxon>
        <taxon>Oomycota</taxon>
        <taxon>Peronosporomycetes</taxon>
        <taxon>Peronosporales</taxon>
        <taxon>Peronosporaceae</taxon>
        <taxon>Bremia</taxon>
    </lineage>
</organism>
<dbReference type="RefSeq" id="XP_067818433.1">
    <property type="nucleotide sequence ID" value="XM_067962397.1"/>
</dbReference>
<sequence length="59" mass="6624">MGSLAKLLKAQSLALEKLKVFVGNEQMHDILSQGLEVLNVRLYAFMHIMSTFIGRSMTI</sequence>
<dbReference type="KEGG" id="blac:94348068"/>
<name>A0A976FLY5_BRELC</name>
<reference evidence="1 2" key="1">
    <citation type="journal article" date="2021" name="Genome Biol.">
        <title>AFLAP: assembly-free linkage analysis pipeline using k-mers from genome sequencing data.</title>
        <authorList>
            <person name="Fletcher K."/>
            <person name="Zhang L."/>
            <person name="Gil J."/>
            <person name="Han R."/>
            <person name="Cavanaugh K."/>
            <person name="Michelmore R."/>
        </authorList>
    </citation>
    <scope>NUCLEOTIDE SEQUENCE [LARGE SCALE GENOMIC DNA]</scope>
    <source>
        <strain evidence="1 2">SF5</strain>
    </source>
</reference>
<proteinExistence type="predicted"/>
<dbReference type="EMBL" id="SHOA02000016">
    <property type="protein sequence ID" value="TDH68934.1"/>
    <property type="molecule type" value="Genomic_DNA"/>
</dbReference>
<evidence type="ECO:0000313" key="2">
    <source>
        <dbReference type="Proteomes" id="UP000294530"/>
    </source>
</evidence>
<keyword evidence="2" id="KW-1185">Reference proteome</keyword>
<dbReference type="AlphaFoldDB" id="A0A976FLY5"/>
<evidence type="ECO:0000313" key="1">
    <source>
        <dbReference type="EMBL" id="TDH68934.1"/>
    </source>
</evidence>